<sequence>MYYKICNTPLINDYIKGLSKKACGLYLAQLGIATYFSAKSEI</sequence>
<reference evidence="2 4" key="2">
    <citation type="submission" date="2019-03" db="EMBL/GenBank/DDBJ databases">
        <title>Genomic Encyclopedia of Type Strains, Phase IV (KMG-IV): sequencing the most valuable type-strain genomes for metagenomic binning, comparative biology and taxonomic classification.</title>
        <authorList>
            <person name="Goeker M."/>
        </authorList>
    </citation>
    <scope>NUCLEOTIDE SEQUENCE [LARGE SCALE GENOMIC DNA]</scope>
    <source>
        <strain evidence="2 4">DSM 17481</strain>
    </source>
</reference>
<name>A0A379AZB9_AVIGA</name>
<accession>A0A379AZB9</accession>
<dbReference type="AlphaFoldDB" id="A0A379AZB9"/>
<evidence type="ECO:0000313" key="4">
    <source>
        <dbReference type="Proteomes" id="UP000294683"/>
    </source>
</evidence>
<dbReference type="EMBL" id="UGSQ01000003">
    <property type="protein sequence ID" value="SUB28019.1"/>
    <property type="molecule type" value="Genomic_DNA"/>
</dbReference>
<dbReference type="Proteomes" id="UP000294683">
    <property type="component" value="Unassembled WGS sequence"/>
</dbReference>
<evidence type="ECO:0000313" key="2">
    <source>
        <dbReference type="EMBL" id="TDP28095.1"/>
    </source>
</evidence>
<evidence type="ECO:0000313" key="3">
    <source>
        <dbReference type="Proteomes" id="UP000255113"/>
    </source>
</evidence>
<keyword evidence="4" id="KW-1185">Reference proteome</keyword>
<dbReference type="Proteomes" id="UP000255113">
    <property type="component" value="Unassembled WGS sequence"/>
</dbReference>
<proteinExistence type="predicted"/>
<dbReference type="EMBL" id="SNXJ01000007">
    <property type="protein sequence ID" value="TDP28095.1"/>
    <property type="molecule type" value="Genomic_DNA"/>
</dbReference>
<organism evidence="1 3">
    <name type="scientific">Avibacterium gallinarum</name>
    <name type="common">Pasteurella gallinarum</name>
    <dbReference type="NCBI Taxonomy" id="755"/>
    <lineage>
        <taxon>Bacteria</taxon>
        <taxon>Pseudomonadati</taxon>
        <taxon>Pseudomonadota</taxon>
        <taxon>Gammaproteobacteria</taxon>
        <taxon>Pasteurellales</taxon>
        <taxon>Pasteurellaceae</taxon>
        <taxon>Avibacterium</taxon>
    </lineage>
</organism>
<evidence type="ECO:0000313" key="1">
    <source>
        <dbReference type="EMBL" id="SUB28019.1"/>
    </source>
</evidence>
<reference evidence="1 3" key="1">
    <citation type="submission" date="2018-06" db="EMBL/GenBank/DDBJ databases">
        <authorList>
            <consortium name="Pathogen Informatics"/>
            <person name="Doyle S."/>
        </authorList>
    </citation>
    <scope>NUCLEOTIDE SEQUENCE [LARGE SCALE GENOMIC DNA]</scope>
    <source>
        <strain evidence="1 3">NCTC11188</strain>
    </source>
</reference>
<protein>
    <submittedName>
        <fullName evidence="1">Uncharacterized protein</fullName>
    </submittedName>
</protein>
<gene>
    <name evidence="2" type="ORF">EV689_10741</name>
    <name evidence="1" type="ORF">NCTC11188_02001</name>
</gene>